<name>A0A1H8XWG5_9FIRM</name>
<dbReference type="GO" id="GO:0006508">
    <property type="term" value="P:proteolysis"/>
    <property type="evidence" value="ECO:0007669"/>
    <property type="project" value="UniProtKB-KW"/>
</dbReference>
<dbReference type="InterPro" id="IPR001539">
    <property type="entry name" value="Peptidase_U32"/>
</dbReference>
<accession>A0A1H8XWG5</accession>
<dbReference type="OrthoDB" id="9807498at2"/>
<protein>
    <submittedName>
        <fullName evidence="1">Putative protease</fullName>
    </submittedName>
</protein>
<dbReference type="GO" id="GO:0008233">
    <property type="term" value="F:peptidase activity"/>
    <property type="evidence" value="ECO:0007669"/>
    <property type="project" value="UniProtKB-KW"/>
</dbReference>
<dbReference type="PANTHER" id="PTHR30217">
    <property type="entry name" value="PEPTIDASE U32 FAMILY"/>
    <property type="match status" value="1"/>
</dbReference>
<dbReference type="Pfam" id="PF01136">
    <property type="entry name" value="Peptidase_U32"/>
    <property type="match status" value="2"/>
</dbReference>
<organism evidence="1 2">
    <name type="scientific">Propionispora vibrioides</name>
    <dbReference type="NCBI Taxonomy" id="112903"/>
    <lineage>
        <taxon>Bacteria</taxon>
        <taxon>Bacillati</taxon>
        <taxon>Bacillota</taxon>
        <taxon>Negativicutes</taxon>
        <taxon>Selenomonadales</taxon>
        <taxon>Sporomusaceae</taxon>
        <taxon>Propionispora</taxon>
    </lineage>
</organism>
<keyword evidence="2" id="KW-1185">Reference proteome</keyword>
<dbReference type="STRING" id="112903.SAMN04490178_13045"/>
<proteinExistence type="predicted"/>
<dbReference type="InterPro" id="IPR051454">
    <property type="entry name" value="RNA/ubiquinone_mod_enzymes"/>
</dbReference>
<reference evidence="1 2" key="1">
    <citation type="submission" date="2016-10" db="EMBL/GenBank/DDBJ databases">
        <authorList>
            <person name="de Groot N.N."/>
        </authorList>
    </citation>
    <scope>NUCLEOTIDE SEQUENCE [LARGE SCALE GENOMIC DNA]</scope>
    <source>
        <strain evidence="1 2">DSM 13305</strain>
    </source>
</reference>
<evidence type="ECO:0000313" key="1">
    <source>
        <dbReference type="EMBL" id="SEP43638.1"/>
    </source>
</evidence>
<keyword evidence="1" id="KW-0645">Protease</keyword>
<keyword evidence="1" id="KW-0378">Hydrolase</keyword>
<dbReference type="RefSeq" id="WP_091751173.1">
    <property type="nucleotide sequence ID" value="NZ_FODY01000030.1"/>
</dbReference>
<sequence>MLLQPSSVELLAPAGTWDVLEAAIAAGADAVYLGGKRFNMRLHRTDANFDDDMLKKAVDYAHKHQVRLHITVNNLISADEVDAMRSYLQFLNEIQPDALIVQDLAVLALAREVNLTVPLHASVMMNTHNEYAVRLLQQYGVSRVVANREMSLPQLTLLKERTGIEVEYFVHGDMCIAHSGQCTHSGVLFGQSSNRGRCLKPCRWPYQIIDSKTSTALQGADNPGPYKLALKDMCMYRNLPELIQSGVCSFKIEGRMRTADFVTKIVNIYRRAIDSYMADPTGYVINEEDWQELYDSRARDFSTCYAFGNPGPQSIGYTGEREPRFFSQAVKEAGIPAAKLLENITYQPTVSLPQLTVRVADLDGLTKACQQGANIVYAGGEAFYPAKPWTFNDFKEALAITLEYGAQLVVTTPRVTSERECAELSHLFTQLDKLRPQGIMVSNPGALLLANQTTSLPLYADVSFNLFNHYTAKLLNEQRVVQAAISPEAAYAQVTALTAASSLPLELIVHGSLEAMVMDHDMSATLAHASDHYALLDSSGERHLIRRDQYNRHHILFAKDLCLLPYLPGLSQLHSLRIEGQHYQPEQLGEITAIYRQELDKLQKQKENYRYDEAVLARLAAQSPRELGIGAFRYRKSR</sequence>
<dbReference type="AlphaFoldDB" id="A0A1H8XWG5"/>
<evidence type="ECO:0000313" key="2">
    <source>
        <dbReference type="Proteomes" id="UP000198847"/>
    </source>
</evidence>
<dbReference type="Proteomes" id="UP000198847">
    <property type="component" value="Unassembled WGS sequence"/>
</dbReference>
<dbReference type="EMBL" id="FODY01000030">
    <property type="protein sequence ID" value="SEP43638.1"/>
    <property type="molecule type" value="Genomic_DNA"/>
</dbReference>
<gene>
    <name evidence="1" type="ORF">SAMN04490178_13045</name>
</gene>